<proteinExistence type="inferred from homology"/>
<name>B4RAN5_PHEZH</name>
<evidence type="ECO:0000256" key="3">
    <source>
        <dbReference type="SAM" id="MobiDB-lite"/>
    </source>
</evidence>
<dbReference type="PANTHER" id="PTHR42932:SF3">
    <property type="entry name" value="DNA PROTECTION DURING STARVATION PROTEIN"/>
    <property type="match status" value="1"/>
</dbReference>
<evidence type="ECO:0000313" key="6">
    <source>
        <dbReference type="Proteomes" id="UP000001868"/>
    </source>
</evidence>
<dbReference type="HOGENOM" id="CLU_098183_2_1_5"/>
<reference evidence="5 6" key="1">
    <citation type="journal article" date="2008" name="BMC Genomics">
        <title>Complete genome of Phenylobacterium zucineum - a novel facultative intracellular bacterium isolated from human erythroleukemia cell line K562.</title>
        <authorList>
            <person name="Luo Y."/>
            <person name="Xu X."/>
            <person name="Ding Z."/>
            <person name="Liu Z."/>
            <person name="Zhang B."/>
            <person name="Yan Z."/>
            <person name="Sun J."/>
            <person name="Hu S."/>
            <person name="Hu X."/>
        </authorList>
    </citation>
    <scope>NUCLEOTIDE SEQUENCE [LARGE SCALE GENOMIC DNA]</scope>
    <source>
        <strain evidence="5 6">HLK1</strain>
    </source>
</reference>
<evidence type="ECO:0000313" key="5">
    <source>
        <dbReference type="EMBL" id="ACG79633.1"/>
    </source>
</evidence>
<feature type="region of interest" description="Disordered" evidence="3">
    <location>
        <begin position="1"/>
        <end position="28"/>
    </location>
</feature>
<dbReference type="CDD" id="cd01043">
    <property type="entry name" value="DPS"/>
    <property type="match status" value="1"/>
</dbReference>
<dbReference type="Gene3D" id="1.20.1260.10">
    <property type="match status" value="1"/>
</dbReference>
<gene>
    <name evidence="5" type="ordered locus">PHZ_c3224</name>
</gene>
<accession>B4RAN5</accession>
<dbReference type="PANTHER" id="PTHR42932">
    <property type="entry name" value="GENERAL STRESS PROTEIN 20U"/>
    <property type="match status" value="1"/>
</dbReference>
<evidence type="ECO:0000256" key="1">
    <source>
        <dbReference type="ARBA" id="ARBA00009497"/>
    </source>
</evidence>
<dbReference type="AlphaFoldDB" id="B4RAN5"/>
<dbReference type="GO" id="GO:0008199">
    <property type="term" value="F:ferric iron binding"/>
    <property type="evidence" value="ECO:0007669"/>
    <property type="project" value="InterPro"/>
</dbReference>
<dbReference type="InterPro" id="IPR008331">
    <property type="entry name" value="Ferritin_DPS_dom"/>
</dbReference>
<comment type="similarity">
    <text evidence="1 2">Belongs to the Dps family.</text>
</comment>
<dbReference type="EMBL" id="CP000747">
    <property type="protein sequence ID" value="ACG79633.1"/>
    <property type="molecule type" value="Genomic_DNA"/>
</dbReference>
<feature type="domain" description="Ferritin/DPS" evidence="4">
    <location>
        <begin position="43"/>
        <end position="176"/>
    </location>
</feature>
<dbReference type="GO" id="GO:0016722">
    <property type="term" value="F:oxidoreductase activity, acting on metal ions"/>
    <property type="evidence" value="ECO:0007669"/>
    <property type="project" value="InterPro"/>
</dbReference>
<dbReference type="InterPro" id="IPR009078">
    <property type="entry name" value="Ferritin-like_SF"/>
</dbReference>
<dbReference type="SUPFAM" id="SSF47240">
    <property type="entry name" value="Ferritin-like"/>
    <property type="match status" value="1"/>
</dbReference>
<protein>
    <submittedName>
        <fullName evidence="5">Ferritin DPS-family DNA binding protein</fullName>
    </submittedName>
</protein>
<dbReference type="InterPro" id="IPR023188">
    <property type="entry name" value="DPS_DNA-bd_CS"/>
</dbReference>
<dbReference type="eggNOG" id="COG0783">
    <property type="taxonomic scope" value="Bacteria"/>
</dbReference>
<dbReference type="Proteomes" id="UP000001868">
    <property type="component" value="Chromosome"/>
</dbReference>
<dbReference type="PRINTS" id="PR01346">
    <property type="entry name" value="HELNAPAPROT"/>
</dbReference>
<dbReference type="PROSITE" id="PS00819">
    <property type="entry name" value="DPS_2"/>
    <property type="match status" value="1"/>
</dbReference>
<sequence>MDEIRAGPDPGSQGGNDPPPGGFGAGLNMRRETTMADKENAAAGLSKLLADTYAVYLKTHGYHWNVRGPNFHALHGMFMEQYTEMWQAIDTVAERIRALGELAPQGYRTFGNLSSIRDGDPEKDADGMLRELLADHEALIKTARAAREGADDVTAAVIDDRIEAHEKHAWMLRASLG</sequence>
<dbReference type="Pfam" id="PF00210">
    <property type="entry name" value="Ferritin"/>
    <property type="match status" value="1"/>
</dbReference>
<keyword evidence="6" id="KW-1185">Reference proteome</keyword>
<dbReference type="STRING" id="450851.PHZ_c3224"/>
<organism evidence="5 6">
    <name type="scientific">Phenylobacterium zucineum (strain HLK1)</name>
    <dbReference type="NCBI Taxonomy" id="450851"/>
    <lineage>
        <taxon>Bacteria</taxon>
        <taxon>Pseudomonadati</taxon>
        <taxon>Pseudomonadota</taxon>
        <taxon>Alphaproteobacteria</taxon>
        <taxon>Caulobacterales</taxon>
        <taxon>Caulobacteraceae</taxon>
        <taxon>Phenylobacterium</taxon>
    </lineage>
</organism>
<evidence type="ECO:0000256" key="2">
    <source>
        <dbReference type="RuleBase" id="RU003875"/>
    </source>
</evidence>
<dbReference type="InterPro" id="IPR012347">
    <property type="entry name" value="Ferritin-like"/>
</dbReference>
<dbReference type="KEGG" id="pzu:PHZ_c3224"/>
<dbReference type="PIRSF" id="PIRSF005900">
    <property type="entry name" value="Dps"/>
    <property type="match status" value="1"/>
</dbReference>
<dbReference type="InterPro" id="IPR002177">
    <property type="entry name" value="DPS_DNA-bd"/>
</dbReference>
<evidence type="ECO:0000259" key="4">
    <source>
        <dbReference type="Pfam" id="PF00210"/>
    </source>
</evidence>